<accession>A0AAJ5QQL9</accession>
<geneLocation type="plasmid" evidence="2 3">
    <name>pGABEKP28_1</name>
</geneLocation>
<dbReference type="EMBL" id="CP104759">
    <property type="protein sequence ID" value="WBG93210.1"/>
    <property type="molecule type" value="Genomic_DNA"/>
</dbReference>
<reference evidence="2 3" key="1">
    <citation type="journal article" date="2022" name="J Glob Antimicrob Resist">
        <title>First complete genome of a multidrug resistant strain of the novel human pathogen Kalamiella piersonii (GABEKP28) identified in human saliva.</title>
        <authorList>
            <person name="McDonagh F."/>
            <person name="Singh N.K."/>
            <person name="Venkateswaran K."/>
            <person name="Lonappan A.M."/>
            <person name="Hallahan B."/>
            <person name="Tuohy A."/>
            <person name="Burke L."/>
            <person name="Kovarova A."/>
            <person name="Miliotis G."/>
        </authorList>
    </citation>
    <scope>NUCLEOTIDE SEQUENCE [LARGE SCALE GENOMIC DNA]</scope>
    <source>
        <strain evidence="2 3">GABEKP28</strain>
    </source>
</reference>
<evidence type="ECO:0000313" key="3">
    <source>
        <dbReference type="Proteomes" id="UP001211544"/>
    </source>
</evidence>
<keyword evidence="1" id="KW-0732">Signal</keyword>
<feature type="signal peptide" evidence="1">
    <location>
        <begin position="1"/>
        <end position="19"/>
    </location>
</feature>
<name>A0AAJ5QQL9_9GAMM</name>
<dbReference type="KEGG" id="kpie:N5580_19225"/>
<dbReference type="InterPro" id="IPR025294">
    <property type="entry name" value="DUF4156"/>
</dbReference>
<evidence type="ECO:0000256" key="1">
    <source>
        <dbReference type="SAM" id="SignalP"/>
    </source>
</evidence>
<sequence length="117" mass="12141">MKMLLLLLPLFLTACSANHLDANAQNVRVMNGDPKGDCTFLGTVTGDQGNFLTGGWTSNANLETGALNSLRNQTAKLGGNTVSLITNRAGTSGYYDGSGGGSQETNVVITGGAWRCN</sequence>
<dbReference type="RefSeq" id="WP_269950585.1">
    <property type="nucleotide sequence ID" value="NZ_CP104759.1"/>
</dbReference>
<dbReference type="PROSITE" id="PS51257">
    <property type="entry name" value="PROKAR_LIPOPROTEIN"/>
    <property type="match status" value="1"/>
</dbReference>
<evidence type="ECO:0000313" key="2">
    <source>
        <dbReference type="EMBL" id="WBG93210.1"/>
    </source>
</evidence>
<organism evidence="2 3">
    <name type="scientific">Pantoea piersonii</name>
    <dbReference type="NCBI Taxonomy" id="2364647"/>
    <lineage>
        <taxon>Bacteria</taxon>
        <taxon>Pseudomonadati</taxon>
        <taxon>Pseudomonadota</taxon>
        <taxon>Gammaproteobacteria</taxon>
        <taxon>Enterobacterales</taxon>
        <taxon>Erwiniaceae</taxon>
        <taxon>Pantoea</taxon>
    </lineage>
</organism>
<dbReference type="Proteomes" id="UP001211544">
    <property type="component" value="Plasmid pGABEKP28_1"/>
</dbReference>
<dbReference type="Pfam" id="PF13698">
    <property type="entry name" value="DUF4156"/>
    <property type="match status" value="1"/>
</dbReference>
<keyword evidence="3" id="KW-1185">Reference proteome</keyword>
<feature type="chain" id="PRO_5042587881" evidence="1">
    <location>
        <begin position="20"/>
        <end position="117"/>
    </location>
</feature>
<protein>
    <submittedName>
        <fullName evidence="2">DUF4156 domain-containing protein</fullName>
    </submittedName>
</protein>
<gene>
    <name evidence="2" type="ORF">N5580_19225</name>
</gene>
<keyword evidence="2" id="KW-0614">Plasmid</keyword>
<proteinExistence type="predicted"/>
<dbReference type="AlphaFoldDB" id="A0AAJ5QQL9"/>